<dbReference type="PROSITE" id="PS50089">
    <property type="entry name" value="ZF_RING_2"/>
    <property type="match status" value="1"/>
</dbReference>
<evidence type="ECO:0000256" key="6">
    <source>
        <dbReference type="PROSITE-ProRule" id="PRU00024"/>
    </source>
</evidence>
<evidence type="ECO:0000256" key="4">
    <source>
        <dbReference type="ARBA" id="ARBA00022833"/>
    </source>
</evidence>
<dbReference type="Proteomes" id="UP001591681">
    <property type="component" value="Unassembled WGS sequence"/>
</dbReference>
<dbReference type="SUPFAM" id="SSF57850">
    <property type="entry name" value="RING/U-box"/>
    <property type="match status" value="1"/>
</dbReference>
<feature type="compositionally biased region" description="Low complexity" evidence="8">
    <location>
        <begin position="364"/>
        <end position="375"/>
    </location>
</feature>
<evidence type="ECO:0000259" key="9">
    <source>
        <dbReference type="PROSITE" id="PS50089"/>
    </source>
</evidence>
<dbReference type="SMART" id="SM00336">
    <property type="entry name" value="BBOX"/>
    <property type="match status" value="1"/>
</dbReference>
<dbReference type="InterPro" id="IPR013083">
    <property type="entry name" value="Znf_RING/FYVE/PHD"/>
</dbReference>
<keyword evidence="7" id="KW-0175">Coiled coil</keyword>
<dbReference type="PRINTS" id="PR01407">
    <property type="entry name" value="BUTYPHLNCDUF"/>
</dbReference>
<dbReference type="PANTHER" id="PTHR25465:SF14">
    <property type="entry name" value="E3 UBIQUITIN-PROTEIN LIGASE TRIM65"/>
    <property type="match status" value="1"/>
</dbReference>
<dbReference type="InterPro" id="IPR001841">
    <property type="entry name" value="Znf_RING"/>
</dbReference>
<keyword evidence="3 6" id="KW-0863">Zinc-finger</keyword>
<dbReference type="Pfam" id="PF13765">
    <property type="entry name" value="PRY"/>
    <property type="match status" value="1"/>
</dbReference>
<dbReference type="PROSITE" id="PS00518">
    <property type="entry name" value="ZF_RING_1"/>
    <property type="match status" value="1"/>
</dbReference>
<comment type="caution">
    <text evidence="12">The sequence shown here is derived from an EMBL/GenBank/DDBJ whole genome shotgun (WGS) entry which is preliminary data.</text>
</comment>
<dbReference type="Pfam" id="PF00643">
    <property type="entry name" value="zf-B_box"/>
    <property type="match status" value="1"/>
</dbReference>
<dbReference type="InterPro" id="IPR001870">
    <property type="entry name" value="B30.2/SPRY"/>
</dbReference>
<dbReference type="Pfam" id="PF15227">
    <property type="entry name" value="zf-C3HC4_4"/>
    <property type="match status" value="1"/>
</dbReference>
<dbReference type="InterPro" id="IPR013320">
    <property type="entry name" value="ConA-like_dom_sf"/>
</dbReference>
<dbReference type="SUPFAM" id="SSF49899">
    <property type="entry name" value="Concanavalin A-like lectins/glucanases"/>
    <property type="match status" value="1"/>
</dbReference>
<dbReference type="PANTHER" id="PTHR25465">
    <property type="entry name" value="B-BOX DOMAIN CONTAINING"/>
    <property type="match status" value="1"/>
</dbReference>
<dbReference type="InterPro" id="IPR017907">
    <property type="entry name" value="Znf_RING_CS"/>
</dbReference>
<feature type="domain" description="RING-type" evidence="9">
    <location>
        <begin position="15"/>
        <end position="58"/>
    </location>
</feature>
<feature type="compositionally biased region" description="Basic and acidic residues" evidence="8">
    <location>
        <begin position="192"/>
        <end position="213"/>
    </location>
</feature>
<evidence type="ECO:0000259" key="10">
    <source>
        <dbReference type="PROSITE" id="PS50119"/>
    </source>
</evidence>
<dbReference type="SMART" id="SM00184">
    <property type="entry name" value="RING"/>
    <property type="match status" value="1"/>
</dbReference>
<evidence type="ECO:0000256" key="7">
    <source>
        <dbReference type="SAM" id="Coils"/>
    </source>
</evidence>
<feature type="domain" description="B box-type" evidence="10">
    <location>
        <begin position="149"/>
        <end position="189"/>
    </location>
</feature>
<keyword evidence="2" id="KW-0479">Metal-binding</keyword>
<evidence type="ECO:0008006" key="14">
    <source>
        <dbReference type="Google" id="ProtNLM"/>
    </source>
</evidence>
<gene>
    <name evidence="12" type="ORF">ACEWY4_006239</name>
</gene>
<feature type="compositionally biased region" description="Low complexity" evidence="8">
    <location>
        <begin position="387"/>
        <end position="398"/>
    </location>
</feature>
<keyword evidence="1" id="KW-0399">Innate immunity</keyword>
<evidence type="ECO:0000256" key="2">
    <source>
        <dbReference type="ARBA" id="ARBA00022723"/>
    </source>
</evidence>
<dbReference type="InterPro" id="IPR051051">
    <property type="entry name" value="E3_ubiq-ligase_TRIM/RNF"/>
</dbReference>
<dbReference type="InterPro" id="IPR000315">
    <property type="entry name" value="Znf_B-box"/>
</dbReference>
<keyword evidence="4" id="KW-0862">Zinc</keyword>
<dbReference type="AlphaFoldDB" id="A0ABD1KCZ5"/>
<feature type="coiled-coil region" evidence="7">
    <location>
        <begin position="244"/>
        <end position="286"/>
    </location>
</feature>
<dbReference type="Pfam" id="PF25600">
    <property type="entry name" value="TRIM_CC"/>
    <property type="match status" value="1"/>
</dbReference>
<dbReference type="EMBL" id="JBHFQA010000006">
    <property type="protein sequence ID" value="KAL2097032.1"/>
    <property type="molecule type" value="Genomic_DNA"/>
</dbReference>
<dbReference type="Pfam" id="PF00622">
    <property type="entry name" value="SPRY"/>
    <property type="match status" value="1"/>
</dbReference>
<dbReference type="InterPro" id="IPR058030">
    <property type="entry name" value="TRIM8/14/16/25/29/45/65_CC"/>
</dbReference>
<evidence type="ECO:0000256" key="3">
    <source>
        <dbReference type="ARBA" id="ARBA00022771"/>
    </source>
</evidence>
<dbReference type="Gene3D" id="2.60.120.920">
    <property type="match status" value="1"/>
</dbReference>
<dbReference type="PROSITE" id="PS50188">
    <property type="entry name" value="B302_SPRY"/>
    <property type="match status" value="1"/>
</dbReference>
<feature type="region of interest" description="Disordered" evidence="8">
    <location>
        <begin position="362"/>
        <end position="398"/>
    </location>
</feature>
<dbReference type="GO" id="GO:0045087">
    <property type="term" value="P:innate immune response"/>
    <property type="evidence" value="ECO:0007669"/>
    <property type="project" value="UniProtKB-KW"/>
</dbReference>
<dbReference type="Gene3D" id="3.30.40.10">
    <property type="entry name" value="Zinc/RING finger domain, C3HC4 (zinc finger)"/>
    <property type="match status" value="1"/>
</dbReference>
<dbReference type="SMART" id="SM00589">
    <property type="entry name" value="PRY"/>
    <property type="match status" value="1"/>
</dbReference>
<dbReference type="Gene3D" id="3.30.160.60">
    <property type="entry name" value="Classic Zinc Finger"/>
    <property type="match status" value="1"/>
</dbReference>
<dbReference type="CDD" id="cd19769">
    <property type="entry name" value="Bbox2_TRIM16-like"/>
    <property type="match status" value="1"/>
</dbReference>
<dbReference type="SUPFAM" id="SSF57845">
    <property type="entry name" value="B-box zinc-binding domain"/>
    <property type="match status" value="1"/>
</dbReference>
<dbReference type="PROSITE" id="PS50119">
    <property type="entry name" value="ZF_BBOX"/>
    <property type="match status" value="1"/>
</dbReference>
<feature type="domain" description="B30.2/SPRY" evidence="11">
    <location>
        <begin position="392"/>
        <end position="587"/>
    </location>
</feature>
<evidence type="ECO:0000259" key="11">
    <source>
        <dbReference type="PROSITE" id="PS50188"/>
    </source>
</evidence>
<dbReference type="GO" id="GO:0008270">
    <property type="term" value="F:zinc ion binding"/>
    <property type="evidence" value="ECO:0007669"/>
    <property type="project" value="UniProtKB-KW"/>
</dbReference>
<organism evidence="12 13">
    <name type="scientific">Coilia grayii</name>
    <name type="common">Gray's grenadier anchovy</name>
    <dbReference type="NCBI Taxonomy" id="363190"/>
    <lineage>
        <taxon>Eukaryota</taxon>
        <taxon>Metazoa</taxon>
        <taxon>Chordata</taxon>
        <taxon>Craniata</taxon>
        <taxon>Vertebrata</taxon>
        <taxon>Euteleostomi</taxon>
        <taxon>Actinopterygii</taxon>
        <taxon>Neopterygii</taxon>
        <taxon>Teleostei</taxon>
        <taxon>Clupei</taxon>
        <taxon>Clupeiformes</taxon>
        <taxon>Clupeoidei</taxon>
        <taxon>Engraulidae</taxon>
        <taxon>Coilinae</taxon>
        <taxon>Coilia</taxon>
    </lineage>
</organism>
<dbReference type="CDD" id="cd16040">
    <property type="entry name" value="SPRY_PRY_SNTX"/>
    <property type="match status" value="1"/>
</dbReference>
<evidence type="ECO:0000313" key="12">
    <source>
        <dbReference type="EMBL" id="KAL2097032.1"/>
    </source>
</evidence>
<dbReference type="SMART" id="SM00449">
    <property type="entry name" value="SPRY"/>
    <property type="match status" value="1"/>
</dbReference>
<dbReference type="InterPro" id="IPR043136">
    <property type="entry name" value="B30.2/SPRY_sf"/>
</dbReference>
<evidence type="ECO:0000256" key="8">
    <source>
        <dbReference type="SAM" id="MobiDB-lite"/>
    </source>
</evidence>
<proteinExistence type="predicted"/>
<protein>
    <recommendedName>
        <fullName evidence="14">Tripartite motif-containing protein 16-like</fullName>
    </recommendedName>
</protein>
<dbReference type="Gene3D" id="4.10.830.40">
    <property type="match status" value="1"/>
</dbReference>
<accession>A0ABD1KCZ5</accession>
<dbReference type="InterPro" id="IPR003879">
    <property type="entry name" value="Butyrophylin_SPRY"/>
</dbReference>
<sequence>MAATNISVEEDQFCCPVCLDVLRDPVTTPCGHSYCMECIKSYWNKCDHKGVYNCPQCRESFSPRPVLGRNNILAEVVEKLKKAGLQTARASQAYSNVLEDVECDLCTKKKSRAVGTCLVCLASYCESHLKAHQENKRGSHKVVEATKQPQKRLCAQHRKPLEVFCRTDQKCICFQCKAEGHRGHSVVSASAERAEKQKQLKDAGRRSRQVNKDREKEIRHVVKYLKQSAEAALEDSERIFCKLARTIERKRVEVKDLIRTQEKEALAQAEAILQALDQHMTQLNIRDCQLDRLSQTDDHIHFLQRSRSLEGVSDAGDVPSLDVHPFSSLIIMRKSFAELKDRLDDVFKKEIATISDIINKEESSLSTSTSKPPTLRRGESVEDLLVQNTTSSAQNTTSSRTRAELLQFCCEVTLDPNTANSFLSLREGFREVTTGREPLLYPEHPERFTCWAQLLCREGQSGRCYWEVEWRGGGGVSIGVAYKTIRRNVSSTDGKLGHNAKSWSLDCTDSACYFQHNKTRLDLVMPRSNRVGVYLDHRAGVLAFYSVSETPTLLHRVQTTFTQPLYPGFWVGLGSTLKICPFFNFTA</sequence>
<feature type="region of interest" description="Disordered" evidence="8">
    <location>
        <begin position="187"/>
        <end position="213"/>
    </location>
</feature>
<keyword evidence="13" id="KW-1185">Reference proteome</keyword>
<keyword evidence="5" id="KW-0391">Immunity</keyword>
<reference evidence="12 13" key="1">
    <citation type="submission" date="2024-09" db="EMBL/GenBank/DDBJ databases">
        <title>A chromosome-level genome assembly of Gray's grenadier anchovy, Coilia grayii.</title>
        <authorList>
            <person name="Fu Z."/>
        </authorList>
    </citation>
    <scope>NUCLEOTIDE SEQUENCE [LARGE SCALE GENOMIC DNA]</scope>
    <source>
        <strain evidence="12">G4</strain>
        <tissue evidence="12">Muscle</tissue>
    </source>
</reference>
<evidence type="ECO:0000256" key="1">
    <source>
        <dbReference type="ARBA" id="ARBA00022588"/>
    </source>
</evidence>
<name>A0ABD1KCZ5_9TELE</name>
<dbReference type="GO" id="GO:0005737">
    <property type="term" value="C:cytoplasm"/>
    <property type="evidence" value="ECO:0007669"/>
    <property type="project" value="UniProtKB-ARBA"/>
</dbReference>
<evidence type="ECO:0000256" key="5">
    <source>
        <dbReference type="ARBA" id="ARBA00022859"/>
    </source>
</evidence>
<evidence type="ECO:0000313" key="13">
    <source>
        <dbReference type="Proteomes" id="UP001591681"/>
    </source>
</evidence>
<dbReference type="InterPro" id="IPR006574">
    <property type="entry name" value="PRY"/>
</dbReference>
<dbReference type="InterPro" id="IPR003877">
    <property type="entry name" value="SPRY_dom"/>
</dbReference>